<dbReference type="AlphaFoldDB" id="A0A4Q9RF66"/>
<gene>
    <name evidence="2" type="ORF">DNJ96_00565</name>
</gene>
<evidence type="ECO:0000313" key="3">
    <source>
        <dbReference type="Proteomes" id="UP000292639"/>
    </source>
</evidence>
<dbReference type="Pfam" id="PF09634">
    <property type="entry name" value="DUF2025"/>
    <property type="match status" value="1"/>
</dbReference>
<dbReference type="SUPFAM" id="SSF160477">
    <property type="entry name" value="PA1123-like"/>
    <property type="match status" value="1"/>
</dbReference>
<comment type="caution">
    <text evidence="2">The sequence shown here is derived from an EMBL/GenBank/DDBJ whole genome shotgun (WGS) entry which is preliminary data.</text>
</comment>
<proteinExistence type="predicted"/>
<dbReference type="Gene3D" id="3.90.1650.10">
    <property type="entry name" value="PA1123-like"/>
    <property type="match status" value="1"/>
</dbReference>
<keyword evidence="3" id="KW-1185">Reference proteome</keyword>
<feature type="domain" description="PA1123-like" evidence="1">
    <location>
        <begin position="1"/>
        <end position="104"/>
    </location>
</feature>
<protein>
    <submittedName>
        <fullName evidence="2">DUF2025 domain-containing protein</fullName>
    </submittedName>
</protein>
<reference evidence="2 3" key="1">
    <citation type="submission" date="2018-06" db="EMBL/GenBank/DDBJ databases">
        <title>Three novel Pseudomonas species isolated from symptomatic oak.</title>
        <authorList>
            <person name="Bueno-Gonzalez V."/>
            <person name="Brady C."/>
        </authorList>
    </citation>
    <scope>NUCLEOTIDE SEQUENCE [LARGE SCALE GENOMIC DNA]</scope>
    <source>
        <strain evidence="2 3">P17C</strain>
    </source>
</reference>
<sequence>MSTTSSDICAAADLLLGFVGFNKKSGRHIVRFSEDSFGMDVDEDSITPASEFVWNRVDDQSMTLSRDLIQLLLDQHVNDRLGITDPLLVYMLRSDLPEIAAQRYLK</sequence>
<organism evidence="2 3">
    <name type="scientific">Stutzerimonas kirkiae</name>
    <dbReference type="NCBI Taxonomy" id="2211392"/>
    <lineage>
        <taxon>Bacteria</taxon>
        <taxon>Pseudomonadati</taxon>
        <taxon>Pseudomonadota</taxon>
        <taxon>Gammaproteobacteria</taxon>
        <taxon>Pseudomonadales</taxon>
        <taxon>Pseudomonadaceae</taxon>
        <taxon>Stutzerimonas</taxon>
    </lineage>
</organism>
<name>A0A4Q9RF66_9GAMM</name>
<accession>A0A4Q9RF66</accession>
<evidence type="ECO:0000259" key="1">
    <source>
        <dbReference type="Pfam" id="PF09634"/>
    </source>
</evidence>
<dbReference type="InterPro" id="IPR036808">
    <property type="entry name" value="PA1123-like_sf"/>
</dbReference>
<evidence type="ECO:0000313" key="2">
    <source>
        <dbReference type="EMBL" id="TBU99827.1"/>
    </source>
</evidence>
<dbReference type="InterPro" id="IPR023117">
    <property type="entry name" value="PA1123-like_domain"/>
</dbReference>
<dbReference type="RefSeq" id="WP_131183285.1">
    <property type="nucleotide sequence ID" value="NZ_QJUO01000003.1"/>
</dbReference>
<dbReference type="Proteomes" id="UP000292639">
    <property type="component" value="Unassembled WGS sequence"/>
</dbReference>
<dbReference type="EMBL" id="QJUP01000001">
    <property type="protein sequence ID" value="TBU99827.1"/>
    <property type="molecule type" value="Genomic_DNA"/>
</dbReference>